<name>X6PAH6_RETFI</name>
<evidence type="ECO:0000313" key="2">
    <source>
        <dbReference type="Proteomes" id="UP000023152"/>
    </source>
</evidence>
<sequence length="205" mass="23653">MQLMTAYKRRYVIVGTNKGRIYHYPVGGSNEEPGELNVEVYINPNNNSAAILHLRQAFHKHGMVYVTAFGWQIINALRSEDSGEFCRFDDDGNAFRISSAITDKSTGKSLLYVATANGELLVYDLKQNHKRGQPCLPVHRIFVVNRLSPLSLQIIPNHLLVATDSELYVYHVKWLFKKKKKGAHRNFTIRKYNPFLFDWLFSTYK</sequence>
<protein>
    <submittedName>
        <fullName evidence="1">Uncharacterized protein</fullName>
    </submittedName>
</protein>
<dbReference type="AlphaFoldDB" id="X6PAH6"/>
<organism evidence="1 2">
    <name type="scientific">Reticulomyxa filosa</name>
    <dbReference type="NCBI Taxonomy" id="46433"/>
    <lineage>
        <taxon>Eukaryota</taxon>
        <taxon>Sar</taxon>
        <taxon>Rhizaria</taxon>
        <taxon>Retaria</taxon>
        <taxon>Foraminifera</taxon>
        <taxon>Monothalamids</taxon>
        <taxon>Reticulomyxidae</taxon>
        <taxon>Reticulomyxa</taxon>
    </lineage>
</organism>
<dbReference type="Proteomes" id="UP000023152">
    <property type="component" value="Unassembled WGS sequence"/>
</dbReference>
<reference evidence="1 2" key="1">
    <citation type="journal article" date="2013" name="Curr. Biol.">
        <title>The Genome of the Foraminiferan Reticulomyxa filosa.</title>
        <authorList>
            <person name="Glockner G."/>
            <person name="Hulsmann N."/>
            <person name="Schleicher M."/>
            <person name="Noegel A.A."/>
            <person name="Eichinger L."/>
            <person name="Gallinger C."/>
            <person name="Pawlowski J."/>
            <person name="Sierra R."/>
            <person name="Euteneuer U."/>
            <person name="Pillet L."/>
            <person name="Moustafa A."/>
            <person name="Platzer M."/>
            <person name="Groth M."/>
            <person name="Szafranski K."/>
            <person name="Schliwa M."/>
        </authorList>
    </citation>
    <scope>NUCLEOTIDE SEQUENCE [LARGE SCALE GENOMIC DNA]</scope>
</reference>
<proteinExistence type="predicted"/>
<gene>
    <name evidence="1" type="ORF">RFI_01943</name>
</gene>
<dbReference type="SUPFAM" id="SSF50978">
    <property type="entry name" value="WD40 repeat-like"/>
    <property type="match status" value="1"/>
</dbReference>
<keyword evidence="2" id="KW-1185">Reference proteome</keyword>
<evidence type="ECO:0000313" key="1">
    <source>
        <dbReference type="EMBL" id="ETO35133.1"/>
    </source>
</evidence>
<dbReference type="EMBL" id="ASPP01001924">
    <property type="protein sequence ID" value="ETO35133.1"/>
    <property type="molecule type" value="Genomic_DNA"/>
</dbReference>
<comment type="caution">
    <text evidence="1">The sequence shown here is derived from an EMBL/GenBank/DDBJ whole genome shotgun (WGS) entry which is preliminary data.</text>
</comment>
<dbReference type="InterPro" id="IPR036322">
    <property type="entry name" value="WD40_repeat_dom_sf"/>
</dbReference>
<accession>X6PAH6</accession>